<feature type="transmembrane region" description="Helical" evidence="3">
    <location>
        <begin position="314"/>
        <end position="335"/>
    </location>
</feature>
<feature type="transmembrane region" description="Helical" evidence="3">
    <location>
        <begin position="130"/>
        <end position="153"/>
    </location>
</feature>
<dbReference type="Pfam" id="PF01757">
    <property type="entry name" value="Acyl_transf_3"/>
    <property type="match status" value="1"/>
</dbReference>
<dbReference type="PANTHER" id="PTHR23028:SF131">
    <property type="entry name" value="BLR2367 PROTEIN"/>
    <property type="match status" value="1"/>
</dbReference>
<keyword evidence="6" id="KW-1185">Reference proteome</keyword>
<evidence type="ECO:0000256" key="1">
    <source>
        <dbReference type="ARBA" id="ARBA00004370"/>
    </source>
</evidence>
<organism evidence="5 6">
    <name type="scientific">Paenibacillus aestuarii</name>
    <dbReference type="NCBI Taxonomy" id="516965"/>
    <lineage>
        <taxon>Bacteria</taxon>
        <taxon>Bacillati</taxon>
        <taxon>Bacillota</taxon>
        <taxon>Bacilli</taxon>
        <taxon>Bacillales</taxon>
        <taxon>Paenibacillaceae</taxon>
        <taxon>Paenibacillus</taxon>
    </lineage>
</organism>
<comment type="subcellular location">
    <subcellularLocation>
        <location evidence="1">Membrane</location>
    </subcellularLocation>
</comment>
<feature type="domain" description="Acyltransferase 3" evidence="4">
    <location>
        <begin position="8"/>
        <end position="331"/>
    </location>
</feature>
<proteinExistence type="inferred from homology"/>
<dbReference type="RefSeq" id="WP_270880467.1">
    <property type="nucleotide sequence ID" value="NZ_JAQFVF010000033.1"/>
</dbReference>
<feature type="transmembrane region" description="Helical" evidence="3">
    <location>
        <begin position="219"/>
        <end position="235"/>
    </location>
</feature>
<evidence type="ECO:0000313" key="6">
    <source>
        <dbReference type="Proteomes" id="UP001596044"/>
    </source>
</evidence>
<dbReference type="EMBL" id="JBHSMJ010000004">
    <property type="protein sequence ID" value="MFC5446838.1"/>
    <property type="molecule type" value="Genomic_DNA"/>
</dbReference>
<feature type="transmembrane region" description="Helical" evidence="3">
    <location>
        <begin position="85"/>
        <end position="110"/>
    </location>
</feature>
<dbReference type="GO" id="GO:0016746">
    <property type="term" value="F:acyltransferase activity"/>
    <property type="evidence" value="ECO:0007669"/>
    <property type="project" value="UniProtKB-KW"/>
</dbReference>
<evidence type="ECO:0000256" key="3">
    <source>
        <dbReference type="SAM" id="Phobius"/>
    </source>
</evidence>
<dbReference type="EC" id="2.3.-.-" evidence="5"/>
<protein>
    <submittedName>
        <fullName evidence="5">Acyltransferase family protein</fullName>
        <ecNumber evidence="5">2.3.-.-</ecNumber>
    </submittedName>
</protein>
<name>A0ABW0K0C4_9BACL</name>
<feature type="transmembrane region" description="Helical" evidence="3">
    <location>
        <begin position="247"/>
        <end position="264"/>
    </location>
</feature>
<dbReference type="InterPro" id="IPR050879">
    <property type="entry name" value="Acyltransferase_3"/>
</dbReference>
<reference evidence="6" key="1">
    <citation type="journal article" date="2019" name="Int. J. Syst. Evol. Microbiol.">
        <title>The Global Catalogue of Microorganisms (GCM) 10K type strain sequencing project: providing services to taxonomists for standard genome sequencing and annotation.</title>
        <authorList>
            <consortium name="The Broad Institute Genomics Platform"/>
            <consortium name="The Broad Institute Genome Sequencing Center for Infectious Disease"/>
            <person name="Wu L."/>
            <person name="Ma J."/>
        </authorList>
    </citation>
    <scope>NUCLEOTIDE SEQUENCE [LARGE SCALE GENOMIC DNA]</scope>
    <source>
        <strain evidence="6">KACC 11904</strain>
    </source>
</reference>
<keyword evidence="3" id="KW-1133">Transmembrane helix</keyword>
<evidence type="ECO:0000259" key="4">
    <source>
        <dbReference type="Pfam" id="PF01757"/>
    </source>
</evidence>
<keyword evidence="3" id="KW-0472">Membrane</keyword>
<keyword evidence="3" id="KW-0812">Transmembrane</keyword>
<comment type="similarity">
    <text evidence="2">Belongs to the acyltransferase 3 family.</text>
</comment>
<keyword evidence="5" id="KW-0808">Transferase</keyword>
<dbReference type="Proteomes" id="UP001596044">
    <property type="component" value="Unassembled WGS sequence"/>
</dbReference>
<gene>
    <name evidence="5" type="ORF">ACFPOG_01065</name>
</gene>
<evidence type="ECO:0000313" key="5">
    <source>
        <dbReference type="EMBL" id="MFC5446838.1"/>
    </source>
</evidence>
<feature type="transmembrane region" description="Helical" evidence="3">
    <location>
        <begin position="160"/>
        <end position="182"/>
    </location>
</feature>
<dbReference type="PANTHER" id="PTHR23028">
    <property type="entry name" value="ACETYLTRANSFERASE"/>
    <property type="match status" value="1"/>
</dbReference>
<sequence length="359" mass="40609">MNMNQRIAIQASRGIAACLVLLFHSSAMSFKYYQYDFLGISSIGRSGGVDFFFMLTGFLLYHAYGKRIGTRISITPYLTKRLIRIYPFYWLITLIVLPVYFLVPSFGYGYETNHSTIVHSLLLLPQEHGPILPVAWSLSYFVFFYLLFGLMLAIGKRPAYVFASLWLALTFCHVLHVPIIAADMDHNVYLNFLFNEANLEFAIGCLLAKWSEQFKFRHYQLLMGLGAAGFALIWLNNKYNMLPYHDYLLYVIPSILVLLGAASIKGNMHLGVWVKALSKIGDASYSILLTHLLFISIMMKLARSSHLAENLGYLPTDILIVALTIPLCRLAYVWAEKPLVAFCQSKITLKPSASPKPSS</sequence>
<keyword evidence="5" id="KW-0012">Acyltransferase</keyword>
<comment type="caution">
    <text evidence="5">The sequence shown here is derived from an EMBL/GenBank/DDBJ whole genome shotgun (WGS) entry which is preliminary data.</text>
</comment>
<evidence type="ECO:0000256" key="2">
    <source>
        <dbReference type="ARBA" id="ARBA00007400"/>
    </source>
</evidence>
<dbReference type="InterPro" id="IPR002656">
    <property type="entry name" value="Acyl_transf_3_dom"/>
</dbReference>
<feature type="transmembrane region" description="Helical" evidence="3">
    <location>
        <begin position="43"/>
        <end position="64"/>
    </location>
</feature>
<feature type="transmembrane region" description="Helical" evidence="3">
    <location>
        <begin position="285"/>
        <end position="302"/>
    </location>
</feature>
<accession>A0ABW0K0C4</accession>